<dbReference type="KEGG" id="tng:GSTEN00021997G001"/>
<sequence length="141" mass="15007">MAVESSPDCGSGLGTSRCGSVGSSEEQVRGPSFYDRHIYATGSSCSPLNWDQVYSPVSPVHSYGLDSDSDHLSSVGDCSLALAGLRGCVSQSDPCYAGPFFKDVKRGEREEEDELSRSGPVINEGIIFYNEVCSPSPLLIC</sequence>
<proteinExistence type="predicted"/>
<accession>Q4S996</accession>
<organism evidence="2">
    <name type="scientific">Tetraodon nigroviridis</name>
    <name type="common">Spotted green pufferfish</name>
    <name type="synonym">Chelonodon nigroviridis</name>
    <dbReference type="NCBI Taxonomy" id="99883"/>
    <lineage>
        <taxon>Eukaryota</taxon>
        <taxon>Metazoa</taxon>
        <taxon>Chordata</taxon>
        <taxon>Craniata</taxon>
        <taxon>Vertebrata</taxon>
        <taxon>Euteleostomi</taxon>
        <taxon>Actinopterygii</taxon>
        <taxon>Neopterygii</taxon>
        <taxon>Teleostei</taxon>
        <taxon>Neoteleostei</taxon>
        <taxon>Acanthomorphata</taxon>
        <taxon>Eupercaria</taxon>
        <taxon>Tetraodontiformes</taxon>
        <taxon>Tetradontoidea</taxon>
        <taxon>Tetraodontidae</taxon>
        <taxon>Tetraodon</taxon>
    </lineage>
</organism>
<reference evidence="2" key="1">
    <citation type="journal article" date="2004" name="Nature">
        <title>Genome duplication in the teleost fish Tetraodon nigroviridis reveals the early vertebrate proto-karyotype.</title>
        <authorList>
            <person name="Jaillon O."/>
            <person name="Aury J.-M."/>
            <person name="Brunet F."/>
            <person name="Petit J.-L."/>
            <person name="Stange-Thomann N."/>
            <person name="Mauceli E."/>
            <person name="Bouneau L."/>
            <person name="Fischer C."/>
            <person name="Ozouf-Costaz C."/>
            <person name="Bernot A."/>
            <person name="Nicaud S."/>
            <person name="Jaffe D."/>
            <person name="Fisher S."/>
            <person name="Lutfalla G."/>
            <person name="Dossat C."/>
            <person name="Segurens B."/>
            <person name="Dasilva C."/>
            <person name="Salanoubat M."/>
            <person name="Levy M."/>
            <person name="Boudet N."/>
            <person name="Castellano S."/>
            <person name="Anthouard V."/>
            <person name="Jubin C."/>
            <person name="Castelli V."/>
            <person name="Katinka M."/>
            <person name="Vacherie B."/>
            <person name="Biemont C."/>
            <person name="Skalli Z."/>
            <person name="Cattolico L."/>
            <person name="Poulain J."/>
            <person name="De Berardinis V."/>
            <person name="Cruaud C."/>
            <person name="Duprat S."/>
            <person name="Brottier P."/>
            <person name="Coutanceau J.-P."/>
            <person name="Gouzy J."/>
            <person name="Parra G."/>
            <person name="Lardier G."/>
            <person name="Chapple C."/>
            <person name="McKernan K.J."/>
            <person name="McEwan P."/>
            <person name="Bosak S."/>
            <person name="Kellis M."/>
            <person name="Volff J.-N."/>
            <person name="Guigo R."/>
            <person name="Zody M.C."/>
            <person name="Mesirov J."/>
            <person name="Lindblad-Toh K."/>
            <person name="Birren B."/>
            <person name="Nusbaum C."/>
            <person name="Kahn D."/>
            <person name="Robinson-Rechavi M."/>
            <person name="Laudet V."/>
            <person name="Schachter V."/>
            <person name="Quetier F."/>
            <person name="Saurin W."/>
            <person name="Scarpelli C."/>
            <person name="Wincker P."/>
            <person name="Lander E.S."/>
            <person name="Weissenbach J."/>
            <person name="Roest Crollius H."/>
        </authorList>
    </citation>
    <scope>NUCLEOTIDE SEQUENCE [LARGE SCALE GENOMIC DNA]</scope>
</reference>
<reference evidence="2" key="2">
    <citation type="submission" date="2004-02" db="EMBL/GenBank/DDBJ databases">
        <authorList>
            <consortium name="Genoscope"/>
            <consortium name="Whitehead Institute Centre for Genome Research"/>
        </authorList>
    </citation>
    <scope>NUCLEOTIDE SEQUENCE</scope>
</reference>
<dbReference type="EMBL" id="CAAE01014700">
    <property type="protein sequence ID" value="CAG02786.1"/>
    <property type="molecule type" value="Genomic_DNA"/>
</dbReference>
<dbReference type="AlphaFoldDB" id="Q4S996"/>
<gene>
    <name evidence="2" type="ORF">GSTENG00021997001</name>
</gene>
<protein>
    <submittedName>
        <fullName evidence="2">(spotted green pufferfish) hypothetical protein</fullName>
    </submittedName>
</protein>
<dbReference type="OrthoDB" id="10653720at2759"/>
<comment type="caution">
    <text evidence="2">The sequence shown here is derived from an EMBL/GenBank/DDBJ whole genome shotgun (WGS) entry which is preliminary data.</text>
</comment>
<evidence type="ECO:0000256" key="1">
    <source>
        <dbReference type="SAM" id="MobiDB-lite"/>
    </source>
</evidence>
<name>Q4S996_TETNG</name>
<evidence type="ECO:0000313" key="2">
    <source>
        <dbReference type="EMBL" id="CAG02786.1"/>
    </source>
</evidence>
<feature type="region of interest" description="Disordered" evidence="1">
    <location>
        <begin position="1"/>
        <end position="28"/>
    </location>
</feature>